<dbReference type="RefSeq" id="WP_119856322.1">
    <property type="nucleotide sequence ID" value="NZ_QYYD01000008.1"/>
</dbReference>
<keyword evidence="3" id="KW-0520">NAD</keyword>
<name>A0A418VHB2_RHOPL</name>
<evidence type="ECO:0000256" key="5">
    <source>
        <dbReference type="PROSITE-ProRule" id="PRU10007"/>
    </source>
</evidence>
<evidence type="ECO:0000256" key="3">
    <source>
        <dbReference type="ARBA" id="ARBA00023027"/>
    </source>
</evidence>
<evidence type="ECO:0000256" key="2">
    <source>
        <dbReference type="ARBA" id="ARBA00023002"/>
    </source>
</evidence>
<comment type="caution">
    <text evidence="8">The sequence shown here is derived from an EMBL/GenBank/DDBJ whole genome shotgun (WGS) entry which is preliminary data.</text>
</comment>
<dbReference type="InterPro" id="IPR016163">
    <property type="entry name" value="Ald_DH_C"/>
</dbReference>
<dbReference type="InterPro" id="IPR011985">
    <property type="entry name" value="DH_HpaE"/>
</dbReference>
<dbReference type="GO" id="GO:0018480">
    <property type="term" value="F:5-carboxymethyl-2-hydroxymuconic-semialdehyde dehydrogenase activity"/>
    <property type="evidence" value="ECO:0007669"/>
    <property type="project" value="InterPro"/>
</dbReference>
<dbReference type="FunFam" id="3.40.309.10:FF:000012">
    <property type="entry name" value="Betaine aldehyde dehydrogenase"/>
    <property type="match status" value="1"/>
</dbReference>
<dbReference type="Gene3D" id="3.40.309.10">
    <property type="entry name" value="Aldehyde Dehydrogenase, Chain A, domain 2"/>
    <property type="match status" value="1"/>
</dbReference>
<dbReference type="Gene3D" id="3.40.605.10">
    <property type="entry name" value="Aldehyde Dehydrogenase, Chain A, domain 1"/>
    <property type="match status" value="1"/>
</dbReference>
<evidence type="ECO:0000256" key="1">
    <source>
        <dbReference type="ARBA" id="ARBA00009986"/>
    </source>
</evidence>
<dbReference type="PANTHER" id="PTHR43720:SF2">
    <property type="entry name" value="2-AMINOMUCONIC SEMIALDEHYDE DEHYDROGENASE"/>
    <property type="match status" value="1"/>
</dbReference>
<accession>A0A418VHB2</accession>
<protein>
    <submittedName>
        <fullName evidence="8">5-carboxymethyl-2-hydroxymuconate semialdehyde dehydrogenase</fullName>
    </submittedName>
</protein>
<dbReference type="InterPro" id="IPR016162">
    <property type="entry name" value="Ald_DH_N"/>
</dbReference>
<evidence type="ECO:0000259" key="7">
    <source>
        <dbReference type="Pfam" id="PF00171"/>
    </source>
</evidence>
<evidence type="ECO:0000313" key="8">
    <source>
        <dbReference type="EMBL" id="RJF75419.1"/>
    </source>
</evidence>
<dbReference type="Pfam" id="PF00171">
    <property type="entry name" value="Aldedh"/>
    <property type="match status" value="1"/>
</dbReference>
<dbReference type="GO" id="GO:1901023">
    <property type="term" value="P:4-hydroxyphenylacetate catabolic process"/>
    <property type="evidence" value="ECO:0007669"/>
    <property type="project" value="InterPro"/>
</dbReference>
<proteinExistence type="inferred from homology"/>
<evidence type="ECO:0000313" key="9">
    <source>
        <dbReference type="Proteomes" id="UP000285523"/>
    </source>
</evidence>
<evidence type="ECO:0000256" key="6">
    <source>
        <dbReference type="RuleBase" id="RU003345"/>
    </source>
</evidence>
<dbReference type="AlphaFoldDB" id="A0A418VHB2"/>
<dbReference type="InterPro" id="IPR029510">
    <property type="entry name" value="Ald_DH_CS_GLU"/>
</dbReference>
<feature type="active site" evidence="5">
    <location>
        <position position="276"/>
    </location>
</feature>
<dbReference type="OrthoDB" id="9812625at2"/>
<reference evidence="8 9" key="1">
    <citation type="submission" date="2018-09" db="EMBL/GenBank/DDBJ databases">
        <title>Draft genome sequence of Rhodopseudomonas palustris 2.1.18.</title>
        <authorList>
            <person name="Robertson S.L."/>
            <person name="Meyer T.E."/>
            <person name="Kyndt J.A."/>
        </authorList>
    </citation>
    <scope>NUCLEOTIDE SEQUENCE [LARGE SCALE GENOMIC DNA]</scope>
    <source>
        <strain evidence="8 9">2.1.18</strain>
    </source>
</reference>
<dbReference type="NCBIfam" id="TIGR02299">
    <property type="entry name" value="HpaE"/>
    <property type="match status" value="1"/>
</dbReference>
<evidence type="ECO:0000256" key="4">
    <source>
        <dbReference type="ARBA" id="ARBA00023097"/>
    </source>
</evidence>
<comment type="similarity">
    <text evidence="1 6">Belongs to the aldehyde dehydrogenase family.</text>
</comment>
<dbReference type="SUPFAM" id="SSF53720">
    <property type="entry name" value="ALDH-like"/>
    <property type="match status" value="1"/>
</dbReference>
<dbReference type="FunFam" id="3.40.605.10:FF:000007">
    <property type="entry name" value="NAD/NADP-dependent betaine aldehyde dehydrogenase"/>
    <property type="match status" value="1"/>
</dbReference>
<gene>
    <name evidence="8" type="primary">hpaE</name>
    <name evidence="8" type="ORF">D4Q52_09560</name>
</gene>
<keyword evidence="4" id="KW-0558">Oxidation</keyword>
<dbReference type="InterPro" id="IPR016161">
    <property type="entry name" value="Ald_DH/histidinol_DH"/>
</dbReference>
<dbReference type="PANTHER" id="PTHR43720">
    <property type="entry name" value="2-AMINOMUCONIC SEMIALDEHYDE DEHYDROGENASE"/>
    <property type="match status" value="1"/>
</dbReference>
<dbReference type="InterPro" id="IPR015590">
    <property type="entry name" value="Aldehyde_DH_dom"/>
</dbReference>
<keyword evidence="2 6" id="KW-0560">Oxidoreductase</keyword>
<organism evidence="8 9">
    <name type="scientific">Rhodopseudomonas palustris</name>
    <dbReference type="NCBI Taxonomy" id="1076"/>
    <lineage>
        <taxon>Bacteria</taxon>
        <taxon>Pseudomonadati</taxon>
        <taxon>Pseudomonadota</taxon>
        <taxon>Alphaproteobacteria</taxon>
        <taxon>Hyphomicrobiales</taxon>
        <taxon>Nitrobacteraceae</taxon>
        <taxon>Rhodopseudomonas</taxon>
    </lineage>
</organism>
<dbReference type="Proteomes" id="UP000285523">
    <property type="component" value="Unassembled WGS sequence"/>
</dbReference>
<dbReference type="PROSITE" id="PS00687">
    <property type="entry name" value="ALDEHYDE_DEHYDR_GLU"/>
    <property type="match status" value="1"/>
</dbReference>
<dbReference type="EMBL" id="QYYD01000008">
    <property type="protein sequence ID" value="RJF75419.1"/>
    <property type="molecule type" value="Genomic_DNA"/>
</dbReference>
<sequence>MADAAPPSSTSPALQANLDRAAPLLKQLRADGIKHLINGEIVASSSGETFETQSPIDNAVLAQVARGTVDDIDRAAKAAKDAFPAWRDMAPSKRRKILHKIADAIEARADDIAVLECVDTGQAHRFMAKAAVRAAENFRFFADKCAEARDGLNTPSDEHWNVSTRVPIGPVGVITPWNTPFMLSTWKIAPALAAGCTVVHKPAEWSPVTADMLTRICRDAGLPAGVLNTVHGFGEEAGKALTEHPAIKAIAFVGETATGAAIMAQGAPTLKRVHFELGGKNPVIVFDDADQGRALDAVVFMIYSLNGERCTSSSRLLVQQSIADTFIDKLAARVRALKVGHPLDPATEVGPLIHQRHLDKVCSYFDIAKKDGATVAVGGARHDGPGGGHYVQPTLVTGARGDMQVAQDEVFGPFLTVIPFKDEADAVQIANDIRYGLTGYVWTGDMGRALRVADALEAGMIWLNSENVRHLPTPFGGMKQSGIGRDGGDYSFEFYMETKHVSLARGTHKIQKLGAV</sequence>
<dbReference type="CDD" id="cd07093">
    <property type="entry name" value="ALDH_F8_HMSADH"/>
    <property type="match status" value="1"/>
</dbReference>
<feature type="domain" description="Aldehyde dehydrogenase" evidence="7">
    <location>
        <begin position="43"/>
        <end position="501"/>
    </location>
</feature>